<dbReference type="AlphaFoldDB" id="A0A9P7R324"/>
<sequence length="32" mass="3518">MMSDCVANAMDRCLGRCRFVGVAKRGYCGSME</sequence>
<feature type="non-terminal residue" evidence="1">
    <location>
        <position position="32"/>
    </location>
</feature>
<proteinExistence type="predicted"/>
<gene>
    <name evidence="1" type="ORF">JMJ77_011200</name>
</gene>
<reference evidence="1" key="1">
    <citation type="submission" date="2021-05" db="EMBL/GenBank/DDBJ databases">
        <title>Comparative genomics of three Colletotrichum scovillei strains and genetic complementation revealed genes involved fungal growth and virulence on chili pepper.</title>
        <authorList>
            <person name="Hsieh D.-K."/>
            <person name="Chuang S.-C."/>
            <person name="Chen C.-Y."/>
            <person name="Chao Y.-T."/>
            <person name="Lu M.-Y.J."/>
            <person name="Lee M.-H."/>
            <person name="Shih M.-C."/>
        </authorList>
    </citation>
    <scope>NUCLEOTIDE SEQUENCE</scope>
    <source>
        <strain evidence="1">Coll-153</strain>
    </source>
</reference>
<evidence type="ECO:0000313" key="1">
    <source>
        <dbReference type="EMBL" id="KAG7047862.1"/>
    </source>
</evidence>
<evidence type="ECO:0000313" key="2">
    <source>
        <dbReference type="Proteomes" id="UP000699042"/>
    </source>
</evidence>
<keyword evidence="2" id="KW-1185">Reference proteome</keyword>
<dbReference type="EMBL" id="JAESDN010000007">
    <property type="protein sequence ID" value="KAG7047862.1"/>
    <property type="molecule type" value="Genomic_DNA"/>
</dbReference>
<protein>
    <submittedName>
        <fullName evidence="1">Uncharacterized protein</fullName>
    </submittedName>
</protein>
<organism evidence="1 2">
    <name type="scientific">Colletotrichum scovillei</name>
    <dbReference type="NCBI Taxonomy" id="1209932"/>
    <lineage>
        <taxon>Eukaryota</taxon>
        <taxon>Fungi</taxon>
        <taxon>Dikarya</taxon>
        <taxon>Ascomycota</taxon>
        <taxon>Pezizomycotina</taxon>
        <taxon>Sordariomycetes</taxon>
        <taxon>Hypocreomycetidae</taxon>
        <taxon>Glomerellales</taxon>
        <taxon>Glomerellaceae</taxon>
        <taxon>Colletotrichum</taxon>
        <taxon>Colletotrichum acutatum species complex</taxon>
    </lineage>
</organism>
<dbReference type="Proteomes" id="UP000699042">
    <property type="component" value="Unassembled WGS sequence"/>
</dbReference>
<accession>A0A9P7R324</accession>
<name>A0A9P7R324_9PEZI</name>
<comment type="caution">
    <text evidence="1">The sequence shown here is derived from an EMBL/GenBank/DDBJ whole genome shotgun (WGS) entry which is preliminary data.</text>
</comment>